<dbReference type="InterPro" id="IPR000257">
    <property type="entry name" value="Uroporphyrinogen_deCOase"/>
</dbReference>
<dbReference type="SUPFAM" id="SSF51726">
    <property type="entry name" value="UROD/MetE-like"/>
    <property type="match status" value="1"/>
</dbReference>
<protein>
    <recommendedName>
        <fullName evidence="1">Uroporphyrinogen decarboxylase (URO-D) domain-containing protein</fullName>
    </recommendedName>
</protein>
<reference evidence="2" key="1">
    <citation type="submission" date="2018-06" db="EMBL/GenBank/DDBJ databases">
        <authorList>
            <person name="Zhirakovskaya E."/>
        </authorList>
    </citation>
    <scope>NUCLEOTIDE SEQUENCE</scope>
</reference>
<dbReference type="GO" id="GO:0004853">
    <property type="term" value="F:uroporphyrinogen decarboxylase activity"/>
    <property type="evidence" value="ECO:0007669"/>
    <property type="project" value="InterPro"/>
</dbReference>
<dbReference type="InterPro" id="IPR038071">
    <property type="entry name" value="UROD/MetE-like_sf"/>
</dbReference>
<evidence type="ECO:0000259" key="1">
    <source>
        <dbReference type="Pfam" id="PF01208"/>
    </source>
</evidence>
<dbReference type="EMBL" id="UOGB01000066">
    <property type="protein sequence ID" value="VAX16775.1"/>
    <property type="molecule type" value="Genomic_DNA"/>
</dbReference>
<dbReference type="GO" id="GO:0006779">
    <property type="term" value="P:porphyrin-containing compound biosynthetic process"/>
    <property type="evidence" value="ECO:0007669"/>
    <property type="project" value="InterPro"/>
</dbReference>
<accession>A0A3B1CDK3</accession>
<dbReference type="Pfam" id="PF01208">
    <property type="entry name" value="URO-D"/>
    <property type="match status" value="1"/>
</dbReference>
<gene>
    <name evidence="2" type="ORF">MNBD_NITROSPINAE03-403</name>
</gene>
<proteinExistence type="predicted"/>
<dbReference type="Gene3D" id="3.20.20.210">
    <property type="match status" value="1"/>
</dbReference>
<sequence length="300" mass="33407">DKYGIKFSNVHRDPELMAKAAVGMYREYGFECAVIPFDFAVEAEALGSKPNFYDGEDQVLYPTIKEKAIKDVGELVVPDDLANTARIPVVTEAIKIARAELGDEVAIGTYILGPFTLAGQLKELDDLLEESFTEPEKTNELLEKLSDIIIDIFNLYRDAGADYFTLREMGATSDVLSPKSFNSLVKPHLLKIIDKMPRPNILHICGNTNYIIEDMAKCGADAISVDHKNELLVSREKIGPDVIMFSGFDPIKVLHQGKLEDVRPEALKMREGASAVWPGCDIWPEVTEENMRELVDALKS</sequence>
<dbReference type="InterPro" id="IPR052024">
    <property type="entry name" value="Methanogen_methyltrans"/>
</dbReference>
<dbReference type="PANTHER" id="PTHR47099">
    <property type="entry name" value="METHYLCOBAMIDE:COM METHYLTRANSFERASE MTBA"/>
    <property type="match status" value="1"/>
</dbReference>
<feature type="non-terminal residue" evidence="2">
    <location>
        <position position="1"/>
    </location>
</feature>
<evidence type="ECO:0000313" key="2">
    <source>
        <dbReference type="EMBL" id="VAX16775.1"/>
    </source>
</evidence>
<name>A0A3B1CDK3_9ZZZZ</name>
<dbReference type="PANTHER" id="PTHR47099:SF1">
    <property type="entry name" value="METHYLCOBAMIDE:COM METHYLTRANSFERASE MTBA"/>
    <property type="match status" value="1"/>
</dbReference>
<dbReference type="AlphaFoldDB" id="A0A3B1CDK3"/>
<feature type="domain" description="Uroporphyrinogen decarboxylase (URO-D)" evidence="1">
    <location>
        <begin position="4"/>
        <end position="299"/>
    </location>
</feature>
<organism evidence="2">
    <name type="scientific">hydrothermal vent metagenome</name>
    <dbReference type="NCBI Taxonomy" id="652676"/>
    <lineage>
        <taxon>unclassified sequences</taxon>
        <taxon>metagenomes</taxon>
        <taxon>ecological metagenomes</taxon>
    </lineage>
</organism>